<keyword evidence="2" id="KW-1185">Reference proteome</keyword>
<sequence>MRRDDPNLEMLQLAADGLRPFLDEIVFVGGCATGLLISDSAAPPTRETKDVDVIVEVASLHDYHRLAEKLRNRGFREDLSEGAPMCRWVFGAVTVDVMPTDAAILGFSNRWYSEAIANAINISLPAGIVIRLAAAPWFLATKLEAFYGRGNRDNMASHDLEDLIAVLDGRESVVHEVEQSGTVGRYLAGEFSRLLALEAFHDALPCHLPSDAASQMRATIVIERMTAISGF</sequence>
<protein>
    <recommendedName>
        <fullName evidence="3">Nucleotidyl transferase AbiEii toxin, Type IV TA system</fullName>
    </recommendedName>
</protein>
<evidence type="ECO:0000313" key="1">
    <source>
        <dbReference type="EMBL" id="GAV20525.1"/>
    </source>
</evidence>
<proteinExistence type="predicted"/>
<evidence type="ECO:0000313" key="2">
    <source>
        <dbReference type="Proteomes" id="UP000231632"/>
    </source>
</evidence>
<dbReference type="AlphaFoldDB" id="A0A1L8CNP2"/>
<accession>A0A1L8CNP2</accession>
<dbReference type="OrthoDB" id="114489at2"/>
<dbReference type="EMBL" id="BDFD01000011">
    <property type="protein sequence ID" value="GAV20525.1"/>
    <property type="molecule type" value="Genomic_DNA"/>
</dbReference>
<organism evidence="1 2">
    <name type="scientific">Mariprofundus micogutta</name>
    <dbReference type="NCBI Taxonomy" id="1921010"/>
    <lineage>
        <taxon>Bacteria</taxon>
        <taxon>Pseudomonadati</taxon>
        <taxon>Pseudomonadota</taxon>
        <taxon>Candidatius Mariprofundia</taxon>
        <taxon>Mariprofundales</taxon>
        <taxon>Mariprofundaceae</taxon>
        <taxon>Mariprofundus</taxon>
    </lineage>
</organism>
<reference evidence="1 2" key="1">
    <citation type="journal article" date="2017" name="Arch. Microbiol.">
        <title>Mariprofundus micogutta sp. nov., a novel iron-oxidizing zetaproteobacterium isolated from a deep-sea hydrothermal field at the Bayonnaise knoll of the Izu-Ogasawara arc, and a description of Mariprofundales ord. nov. and Zetaproteobacteria classis nov.</title>
        <authorList>
            <person name="Makita H."/>
            <person name="Tanaka E."/>
            <person name="Mitsunobu S."/>
            <person name="Miyazaki M."/>
            <person name="Nunoura T."/>
            <person name="Uematsu K."/>
            <person name="Takaki Y."/>
            <person name="Nishi S."/>
            <person name="Shimamura S."/>
            <person name="Takai K."/>
        </authorList>
    </citation>
    <scope>NUCLEOTIDE SEQUENCE [LARGE SCALE GENOMIC DNA]</scope>
    <source>
        <strain evidence="1 2">ET2</strain>
    </source>
</reference>
<comment type="caution">
    <text evidence="1">The sequence shown here is derived from an EMBL/GenBank/DDBJ whole genome shotgun (WGS) entry which is preliminary data.</text>
</comment>
<name>A0A1L8CNP2_9PROT</name>
<dbReference type="STRING" id="1921010.MMIC_P1494"/>
<dbReference type="Proteomes" id="UP000231632">
    <property type="component" value="Unassembled WGS sequence"/>
</dbReference>
<gene>
    <name evidence="1" type="ORF">MMIC_P1494</name>
</gene>
<evidence type="ECO:0008006" key="3">
    <source>
        <dbReference type="Google" id="ProtNLM"/>
    </source>
</evidence>